<dbReference type="Proteomes" id="UP000663090">
    <property type="component" value="Chromosome"/>
</dbReference>
<feature type="domain" description="Peptidase M43 pregnancy-associated plasma-A" evidence="9">
    <location>
        <begin position="194"/>
        <end position="278"/>
    </location>
</feature>
<sequence length="283" mass="30008">MQGRLAGVVVALGVLSGCSSETPSEREAPLTQRVLAGRGCDVNPTAEEMADLERRFQQERAVSAYVRPIGSVEVPLYFHVINKGTGVVNGDLTAKMINDQVAVLNAAYANTPFRFTLTKTTRTTDPVAFENFGPAIKVALREGGKNALNLYTANLKNNLLGHSTFPADYASNPKLDGVVLLYTTVPGGSAAPFNQGDTATHEVGHWLGLYHTYQGGCVSPGDAVSDTSAEASPAYGCPTGRDTCAPLGVDPIHNFMDATDDACMNSFTPGQAARMDAMAQTYR</sequence>
<evidence type="ECO:0000313" key="11">
    <source>
        <dbReference type="Proteomes" id="UP000663090"/>
    </source>
</evidence>
<dbReference type="SUPFAM" id="SSF55486">
    <property type="entry name" value="Metalloproteases ('zincins'), catalytic domain"/>
    <property type="match status" value="1"/>
</dbReference>
<dbReference type="RefSeq" id="WP_206713459.1">
    <property type="nucleotide sequence ID" value="NZ_CP071091.1"/>
</dbReference>
<evidence type="ECO:0000256" key="2">
    <source>
        <dbReference type="ARBA" id="ARBA00022670"/>
    </source>
</evidence>
<evidence type="ECO:0000256" key="7">
    <source>
        <dbReference type="ARBA" id="ARBA00023049"/>
    </source>
</evidence>
<dbReference type="PROSITE" id="PS51257">
    <property type="entry name" value="PROKAR_LIPOPROTEIN"/>
    <property type="match status" value="1"/>
</dbReference>
<dbReference type="EMBL" id="CP071091">
    <property type="protein sequence ID" value="QSQ11718.1"/>
    <property type="molecule type" value="Genomic_DNA"/>
</dbReference>
<dbReference type="InterPro" id="IPR024079">
    <property type="entry name" value="MetalloPept_cat_dom_sf"/>
</dbReference>
<dbReference type="InterPro" id="IPR008754">
    <property type="entry name" value="Peptidase_M43"/>
</dbReference>
<dbReference type="PANTHER" id="PTHR47466:SF1">
    <property type="entry name" value="METALLOPROTEASE MEP1 (AFU_ORTHOLOGUE AFUA_1G07730)-RELATED"/>
    <property type="match status" value="1"/>
</dbReference>
<reference evidence="10 11" key="1">
    <citation type="submission" date="2021-02" db="EMBL/GenBank/DDBJ databases">
        <title>De Novo genome assembly of isolated myxobacteria.</title>
        <authorList>
            <person name="Stevens D.C."/>
        </authorList>
    </citation>
    <scope>NUCLEOTIDE SEQUENCE [LARGE SCALE GENOMIC DNA]</scope>
    <source>
        <strain evidence="10 11">SCHIC003</strain>
    </source>
</reference>
<comment type="similarity">
    <text evidence="1">Belongs to the peptidase M43B family.</text>
</comment>
<proteinExistence type="inferred from homology"/>
<keyword evidence="8" id="KW-1015">Disulfide bond</keyword>
<keyword evidence="6" id="KW-0862">Zinc</keyword>
<evidence type="ECO:0000256" key="5">
    <source>
        <dbReference type="ARBA" id="ARBA00022801"/>
    </source>
</evidence>
<keyword evidence="3" id="KW-0479">Metal-binding</keyword>
<evidence type="ECO:0000256" key="6">
    <source>
        <dbReference type="ARBA" id="ARBA00022833"/>
    </source>
</evidence>
<evidence type="ECO:0000256" key="4">
    <source>
        <dbReference type="ARBA" id="ARBA00022729"/>
    </source>
</evidence>
<keyword evidence="2" id="KW-0645">Protease</keyword>
<keyword evidence="11" id="KW-1185">Reference proteome</keyword>
<dbReference type="CDD" id="cd04275">
    <property type="entry name" value="ZnMc_pappalysin_like"/>
    <property type="match status" value="1"/>
</dbReference>
<evidence type="ECO:0000313" key="10">
    <source>
        <dbReference type="EMBL" id="QSQ11718.1"/>
    </source>
</evidence>
<accession>A0ABX7MZD1</accession>
<keyword evidence="7 10" id="KW-0482">Metalloprotease</keyword>
<organism evidence="10 11">
    <name type="scientific">Myxococcus landrumensis</name>
    <dbReference type="NCBI Taxonomy" id="2813577"/>
    <lineage>
        <taxon>Bacteria</taxon>
        <taxon>Pseudomonadati</taxon>
        <taxon>Myxococcota</taxon>
        <taxon>Myxococcia</taxon>
        <taxon>Myxococcales</taxon>
        <taxon>Cystobacterineae</taxon>
        <taxon>Myxococcaceae</taxon>
        <taxon>Myxococcus</taxon>
    </lineage>
</organism>
<dbReference type="Pfam" id="PF05572">
    <property type="entry name" value="Peptidase_M43"/>
    <property type="match status" value="1"/>
</dbReference>
<name>A0ABX7MZD1_9BACT</name>
<protein>
    <submittedName>
        <fullName evidence="10">Zinc metalloprotease</fullName>
    </submittedName>
</protein>
<dbReference type="PANTHER" id="PTHR47466">
    <property type="match status" value="1"/>
</dbReference>
<evidence type="ECO:0000256" key="3">
    <source>
        <dbReference type="ARBA" id="ARBA00022723"/>
    </source>
</evidence>
<dbReference type="GO" id="GO:0008237">
    <property type="term" value="F:metallopeptidase activity"/>
    <property type="evidence" value="ECO:0007669"/>
    <property type="project" value="UniProtKB-KW"/>
</dbReference>
<gene>
    <name evidence="10" type="ORF">JY572_25385</name>
</gene>
<keyword evidence="4" id="KW-0732">Signal</keyword>
<keyword evidence="5" id="KW-0378">Hydrolase</keyword>
<evidence type="ECO:0000256" key="1">
    <source>
        <dbReference type="ARBA" id="ARBA00008721"/>
    </source>
</evidence>
<dbReference type="Gene3D" id="3.40.390.10">
    <property type="entry name" value="Collagenase (Catalytic Domain)"/>
    <property type="match status" value="1"/>
</dbReference>
<evidence type="ECO:0000259" key="9">
    <source>
        <dbReference type="Pfam" id="PF05572"/>
    </source>
</evidence>
<evidence type="ECO:0000256" key="8">
    <source>
        <dbReference type="ARBA" id="ARBA00023157"/>
    </source>
</evidence>